<evidence type="ECO:0000313" key="1">
    <source>
        <dbReference type="EMBL" id="KYQ90887.1"/>
    </source>
</evidence>
<comment type="caution">
    <text evidence="1">The sequence shown here is derived from an EMBL/GenBank/DDBJ whole genome shotgun (WGS) entry which is preliminary data.</text>
</comment>
<evidence type="ECO:0000313" key="2">
    <source>
        <dbReference type="Proteomes" id="UP000076078"/>
    </source>
</evidence>
<sequence length="435" mass="50329">MSNDNVYTSSRTSLVEPLIIRLLLTSDLPRRPSNSYYIAGRTYIGYTKEAFNLARVCKRWFKLVSGSLNRVDIDQFYSEDTDLSPLLMMIRGEQTTKQKFPIINKMQSLTISGHFEDVTNKLIETLVKEQKEGHFDEITSSLEHVYADTYGMDQIPSDFYDMLEICKSLFPSLDSLTLYRRDHQEESGSPTQIFLWDLPYFDNFKYLDCKIYREAGDNEENLEDILNALSKNLHLKYLDLTISQGVSTFRLACYFAAWSNLEYLKIKCAYGFCNLNQKELNTFSRLIRENNKLKEVYLGKLRLKEMSFEKKEGIQQALAVNKCITNLDVNYSLFYTKTKSTNIISQVVKQFKLVHKSNQDLNDYQTVTDSIIDIISLNTHPNLTSMYITFILGDGEKPYQFKQRLVDALSTNTTLQSFSYNIVADGKINPSTTLR</sequence>
<gene>
    <name evidence="1" type="ORF">DLAC_07758</name>
</gene>
<dbReference type="AlphaFoldDB" id="A0A151ZAB6"/>
<dbReference type="OrthoDB" id="21721at2759"/>
<dbReference type="InParanoid" id="A0A151ZAB6"/>
<dbReference type="OMA" id="SMISTIW"/>
<protein>
    <recommendedName>
        <fullName evidence="3">F-box domain-containing protein</fullName>
    </recommendedName>
</protein>
<accession>A0A151ZAB6</accession>
<dbReference type="InterPro" id="IPR032675">
    <property type="entry name" value="LRR_dom_sf"/>
</dbReference>
<reference evidence="1 2" key="1">
    <citation type="submission" date="2015-12" db="EMBL/GenBank/DDBJ databases">
        <title>Dictyostelia acquired genes for synthesis and detection of signals that induce cell-type specialization by lateral gene transfer from prokaryotes.</title>
        <authorList>
            <person name="Gloeckner G."/>
            <person name="Schaap P."/>
        </authorList>
    </citation>
    <scope>NUCLEOTIDE SEQUENCE [LARGE SCALE GENOMIC DNA]</scope>
    <source>
        <strain evidence="1 2">TK</strain>
    </source>
</reference>
<name>A0A151ZAB6_TIELA</name>
<dbReference type="Proteomes" id="UP000076078">
    <property type="component" value="Unassembled WGS sequence"/>
</dbReference>
<dbReference type="SUPFAM" id="SSF52047">
    <property type="entry name" value="RNI-like"/>
    <property type="match status" value="1"/>
</dbReference>
<proteinExistence type="predicted"/>
<evidence type="ECO:0008006" key="3">
    <source>
        <dbReference type="Google" id="ProtNLM"/>
    </source>
</evidence>
<keyword evidence="2" id="KW-1185">Reference proteome</keyword>
<dbReference type="EMBL" id="LODT01000035">
    <property type="protein sequence ID" value="KYQ90887.1"/>
    <property type="molecule type" value="Genomic_DNA"/>
</dbReference>
<organism evidence="1 2">
    <name type="scientific">Tieghemostelium lacteum</name>
    <name type="common">Slime mold</name>
    <name type="synonym">Dictyostelium lacteum</name>
    <dbReference type="NCBI Taxonomy" id="361077"/>
    <lineage>
        <taxon>Eukaryota</taxon>
        <taxon>Amoebozoa</taxon>
        <taxon>Evosea</taxon>
        <taxon>Eumycetozoa</taxon>
        <taxon>Dictyostelia</taxon>
        <taxon>Dictyosteliales</taxon>
        <taxon>Raperosteliaceae</taxon>
        <taxon>Tieghemostelium</taxon>
    </lineage>
</organism>
<dbReference type="Gene3D" id="3.80.10.10">
    <property type="entry name" value="Ribonuclease Inhibitor"/>
    <property type="match status" value="1"/>
</dbReference>